<name>A0A1I8MQM9_MUSDO</name>
<evidence type="ECO:0000256" key="7">
    <source>
        <dbReference type="ARBA" id="ARBA00023305"/>
    </source>
</evidence>
<comment type="subcellular location">
    <subcellularLocation>
        <location evidence="1 10 11">Nucleus</location>
    </subcellularLocation>
</comment>
<dbReference type="VEuPathDB" id="VectorBase:MDOMA2_016562"/>
<dbReference type="GO" id="GO:0048513">
    <property type="term" value="P:animal organ development"/>
    <property type="evidence" value="ECO:0007669"/>
    <property type="project" value="UniProtKB-ARBA"/>
</dbReference>
<evidence type="ECO:0000259" key="12">
    <source>
        <dbReference type="PROSITE" id="PS50071"/>
    </source>
</evidence>
<keyword evidence="2" id="KW-0217">Developmental protein</keyword>
<dbReference type="VEuPathDB" id="VectorBase:MDOA007451"/>
<dbReference type="SMART" id="SM00389">
    <property type="entry name" value="HOX"/>
    <property type="match status" value="1"/>
</dbReference>
<dbReference type="InterPro" id="IPR020479">
    <property type="entry name" value="HD_metazoa"/>
</dbReference>
<evidence type="ECO:0000256" key="8">
    <source>
        <dbReference type="ARBA" id="ARBA00056641"/>
    </source>
</evidence>
<evidence type="ECO:0000256" key="10">
    <source>
        <dbReference type="PROSITE-ProRule" id="PRU00108"/>
    </source>
</evidence>
<evidence type="ECO:0000256" key="1">
    <source>
        <dbReference type="ARBA" id="ARBA00004123"/>
    </source>
</evidence>
<sequence>MLPLQNQNSNYISPPNTNSQAIIASGKTQMRPSSPRQFFARLYGHLETNADEGISPPQRPASVMHSESNLKTLTTFDSPATCDTNYQSDGATTASSPDISISDERVDSKESTNVAFVNVTATPQVLPEYAKTDLNNILPSTFGVGVPFGFHSETPFSVGLSAFLGGWLLRRPVGRLVRLVVWSNVARRRRKEGRQRRQRTTFSNEQTLRLEVEFHRNEYISRSKRFELAEALNLSETQIKIWFQNRRAKDKRIEKAQIDQQYR</sequence>
<dbReference type="GO" id="GO:0007601">
    <property type="term" value="P:visual perception"/>
    <property type="evidence" value="ECO:0007669"/>
    <property type="project" value="UniProtKB-KW"/>
</dbReference>
<dbReference type="CDD" id="cd00086">
    <property type="entry name" value="homeodomain"/>
    <property type="match status" value="1"/>
</dbReference>
<dbReference type="PRINTS" id="PR00024">
    <property type="entry name" value="HOMEOBOX"/>
</dbReference>
<dbReference type="PROSITE" id="PS50071">
    <property type="entry name" value="HOMEOBOX_2"/>
    <property type="match status" value="1"/>
</dbReference>
<evidence type="ECO:0000256" key="3">
    <source>
        <dbReference type="ARBA" id="ARBA00022606"/>
    </source>
</evidence>
<dbReference type="SUPFAM" id="SSF46689">
    <property type="entry name" value="Homeodomain-like"/>
    <property type="match status" value="1"/>
</dbReference>
<dbReference type="PROSITE" id="PS00027">
    <property type="entry name" value="HOMEOBOX_1"/>
    <property type="match status" value="1"/>
</dbReference>
<dbReference type="PANTHER" id="PTHR24333:SF8">
    <property type="entry name" value="HOMEOBOX PROTEIN CEH-62"/>
    <property type="match status" value="1"/>
</dbReference>
<keyword evidence="7" id="KW-0844">Vision</keyword>
<protein>
    <recommendedName>
        <fullName evidence="9">Homeobox protein rough</fullName>
    </recommendedName>
</protein>
<dbReference type="AlphaFoldDB" id="A0A1I8MQM9"/>
<dbReference type="InterPro" id="IPR050848">
    <property type="entry name" value="Homeobox_TF"/>
</dbReference>
<dbReference type="InterPro" id="IPR009057">
    <property type="entry name" value="Homeodomain-like_sf"/>
</dbReference>
<dbReference type="EnsemblMetazoa" id="MDOA007451-RB">
    <property type="protein sequence ID" value="MDOA007451-PB"/>
    <property type="gene ID" value="MDOA007451"/>
</dbReference>
<dbReference type="Pfam" id="PF00046">
    <property type="entry name" value="Homeodomain"/>
    <property type="match status" value="1"/>
</dbReference>
<dbReference type="GO" id="GO:0048663">
    <property type="term" value="P:neuron fate commitment"/>
    <property type="evidence" value="ECO:0007669"/>
    <property type="project" value="UniProtKB-ARBA"/>
</dbReference>
<keyword evidence="6 10" id="KW-0539">Nucleus</keyword>
<dbReference type="FunFam" id="1.10.10.60:FF:000417">
    <property type="entry name" value="Even-skipped homeobox 1"/>
    <property type="match status" value="1"/>
</dbReference>
<dbReference type="Gene3D" id="1.10.10.60">
    <property type="entry name" value="Homeodomain-like"/>
    <property type="match status" value="1"/>
</dbReference>
<dbReference type="PANTHER" id="PTHR24333">
    <property type="entry name" value="HOMEO BOX HB9 LIKE A-RELATED"/>
    <property type="match status" value="1"/>
</dbReference>
<dbReference type="InterPro" id="IPR017970">
    <property type="entry name" value="Homeobox_CS"/>
</dbReference>
<evidence type="ECO:0000313" key="13">
    <source>
        <dbReference type="EnsemblMetazoa" id="MDOA007451-PB"/>
    </source>
</evidence>
<evidence type="ECO:0000256" key="6">
    <source>
        <dbReference type="ARBA" id="ARBA00023242"/>
    </source>
</evidence>
<dbReference type="InterPro" id="IPR001356">
    <property type="entry name" value="HD"/>
</dbReference>
<dbReference type="GO" id="GO:0005634">
    <property type="term" value="C:nucleus"/>
    <property type="evidence" value="ECO:0007669"/>
    <property type="project" value="UniProtKB-SubCell"/>
</dbReference>
<keyword evidence="3" id="KW-0716">Sensory transduction</keyword>
<reference evidence="13" key="1">
    <citation type="submission" date="2020-05" db="UniProtKB">
        <authorList>
            <consortium name="EnsemblMetazoa"/>
        </authorList>
    </citation>
    <scope>IDENTIFICATION</scope>
    <source>
        <strain evidence="13">Aabys</strain>
    </source>
</reference>
<dbReference type="InterPro" id="IPR000047">
    <property type="entry name" value="HTH_motif"/>
</dbReference>
<evidence type="ECO:0000256" key="9">
    <source>
        <dbReference type="ARBA" id="ARBA00068739"/>
    </source>
</evidence>
<feature type="domain" description="Homeobox" evidence="12">
    <location>
        <begin position="193"/>
        <end position="253"/>
    </location>
</feature>
<comment type="function">
    <text evidence="8">Required to establish the unique cell identity of photoreceptors R2 and R5 and consequently for ommatidial assembly in the developing eye imaginal disk. Repression of expression in R8 photoreceptor by senseless (sens) is an essential mechanism of R8 cell fate determination.</text>
</comment>
<dbReference type="GO" id="GO:0003677">
    <property type="term" value="F:DNA binding"/>
    <property type="evidence" value="ECO:0007669"/>
    <property type="project" value="UniProtKB-UniRule"/>
</dbReference>
<dbReference type="GO" id="GO:0000981">
    <property type="term" value="F:DNA-binding transcription factor activity, RNA polymerase II-specific"/>
    <property type="evidence" value="ECO:0007669"/>
    <property type="project" value="InterPro"/>
</dbReference>
<evidence type="ECO:0000256" key="4">
    <source>
        <dbReference type="ARBA" id="ARBA00023125"/>
    </source>
</evidence>
<dbReference type="PRINTS" id="PR00031">
    <property type="entry name" value="HTHREPRESSR"/>
</dbReference>
<evidence type="ECO:0000256" key="11">
    <source>
        <dbReference type="RuleBase" id="RU000682"/>
    </source>
</evidence>
<organism evidence="13">
    <name type="scientific">Musca domestica</name>
    <name type="common">House fly</name>
    <dbReference type="NCBI Taxonomy" id="7370"/>
    <lineage>
        <taxon>Eukaryota</taxon>
        <taxon>Metazoa</taxon>
        <taxon>Ecdysozoa</taxon>
        <taxon>Arthropoda</taxon>
        <taxon>Hexapoda</taxon>
        <taxon>Insecta</taxon>
        <taxon>Pterygota</taxon>
        <taxon>Neoptera</taxon>
        <taxon>Endopterygota</taxon>
        <taxon>Diptera</taxon>
        <taxon>Brachycera</taxon>
        <taxon>Muscomorpha</taxon>
        <taxon>Muscoidea</taxon>
        <taxon>Muscidae</taxon>
        <taxon>Musca</taxon>
    </lineage>
</organism>
<feature type="DNA-binding region" description="Homeobox" evidence="10">
    <location>
        <begin position="195"/>
        <end position="254"/>
    </location>
</feature>
<keyword evidence="5 10" id="KW-0371">Homeobox</keyword>
<proteinExistence type="predicted"/>
<evidence type="ECO:0000256" key="5">
    <source>
        <dbReference type="ARBA" id="ARBA00023155"/>
    </source>
</evidence>
<keyword evidence="4 10" id="KW-0238">DNA-binding</keyword>
<evidence type="ECO:0000256" key="2">
    <source>
        <dbReference type="ARBA" id="ARBA00022473"/>
    </source>
</evidence>
<accession>A0A1I8MQM9</accession>